<dbReference type="PANTHER" id="PTHR33377:SF52">
    <property type="entry name" value="RX N-TERMINAL DOMAIN-CONTAINING PROTEIN"/>
    <property type="match status" value="1"/>
</dbReference>
<dbReference type="InterPro" id="IPR013181">
    <property type="entry name" value="DUF1719"/>
</dbReference>
<dbReference type="EMBL" id="CM029053">
    <property type="protein sequence ID" value="KAG2550373.1"/>
    <property type="molecule type" value="Genomic_DNA"/>
</dbReference>
<dbReference type="PANTHER" id="PTHR33377">
    <property type="entry name" value="OS10G0134700 PROTEIN-RELATED"/>
    <property type="match status" value="1"/>
</dbReference>
<dbReference type="SMART" id="SM01157">
    <property type="entry name" value="DUF1719"/>
    <property type="match status" value="1"/>
</dbReference>
<comment type="caution">
    <text evidence="2">The sequence shown here is derived from an EMBL/GenBank/DDBJ whole genome shotgun (WGS) entry which is preliminary data.</text>
</comment>
<dbReference type="Pfam" id="PF08224">
    <property type="entry name" value="DUF1719"/>
    <property type="match status" value="1"/>
</dbReference>
<reference evidence="2" key="1">
    <citation type="submission" date="2020-05" db="EMBL/GenBank/DDBJ databases">
        <title>WGS assembly of Panicum virgatum.</title>
        <authorList>
            <person name="Lovell J.T."/>
            <person name="Jenkins J."/>
            <person name="Shu S."/>
            <person name="Juenger T.E."/>
            <person name="Schmutz J."/>
        </authorList>
    </citation>
    <scope>NUCLEOTIDE SEQUENCE</scope>
    <source>
        <strain evidence="2">AP13</strain>
    </source>
</reference>
<evidence type="ECO:0000313" key="3">
    <source>
        <dbReference type="Proteomes" id="UP000823388"/>
    </source>
</evidence>
<evidence type="ECO:0000256" key="1">
    <source>
        <dbReference type="SAM" id="MobiDB-lite"/>
    </source>
</evidence>
<dbReference type="Proteomes" id="UP000823388">
    <property type="component" value="Chromosome 9K"/>
</dbReference>
<keyword evidence="3" id="KW-1185">Reference proteome</keyword>
<sequence length="334" mass="36612">MAEIVGTAVATEVVSRISSILSSDKASHESAEGKAERFEMAVLKIRSVVAISEDLHIFHPPLLQWKVKLKRVVKEGDDLLHAQHKKRALGCDRVSDDPATAAGTSISQYLIQAARPFAPFHHRGSELDDIPLRRFERFADGADSFFRLVESGGRPKGSMFLPSLTRSLLASESMEFSIRRGSSGGDDLVMLWPWPDLGVEDDGLVACLVVSHEDEVMWEKNLKMCVVFRLSEASDILAIAVGCLELLPPQFDAAGVAIRGLLTDTIGQRGDSSSLSERSRWCRRHIQSHSRNHREPSSLEHRPSSAATALCSDVTTSLRKPVARPGKGKGKSVI</sequence>
<dbReference type="AlphaFoldDB" id="A0A8T0NMA5"/>
<gene>
    <name evidence="2" type="ORF">PVAP13_9KG346400</name>
</gene>
<feature type="compositionally biased region" description="Basic and acidic residues" evidence="1">
    <location>
        <begin position="293"/>
        <end position="303"/>
    </location>
</feature>
<protein>
    <submittedName>
        <fullName evidence="2">Uncharacterized protein</fullName>
    </submittedName>
</protein>
<proteinExistence type="predicted"/>
<evidence type="ECO:0000313" key="2">
    <source>
        <dbReference type="EMBL" id="KAG2550373.1"/>
    </source>
</evidence>
<organism evidence="2 3">
    <name type="scientific">Panicum virgatum</name>
    <name type="common">Blackwell switchgrass</name>
    <dbReference type="NCBI Taxonomy" id="38727"/>
    <lineage>
        <taxon>Eukaryota</taxon>
        <taxon>Viridiplantae</taxon>
        <taxon>Streptophyta</taxon>
        <taxon>Embryophyta</taxon>
        <taxon>Tracheophyta</taxon>
        <taxon>Spermatophyta</taxon>
        <taxon>Magnoliopsida</taxon>
        <taxon>Liliopsida</taxon>
        <taxon>Poales</taxon>
        <taxon>Poaceae</taxon>
        <taxon>PACMAD clade</taxon>
        <taxon>Panicoideae</taxon>
        <taxon>Panicodae</taxon>
        <taxon>Paniceae</taxon>
        <taxon>Panicinae</taxon>
        <taxon>Panicum</taxon>
        <taxon>Panicum sect. Hiantes</taxon>
    </lineage>
</organism>
<name>A0A8T0NMA5_PANVG</name>
<feature type="region of interest" description="Disordered" evidence="1">
    <location>
        <begin position="286"/>
        <end position="306"/>
    </location>
</feature>
<accession>A0A8T0NMA5</accession>